<evidence type="ECO:0000313" key="10">
    <source>
        <dbReference type="EMBL" id="EGF51243.1"/>
    </source>
</evidence>
<comment type="similarity">
    <text evidence="6">Belongs to the ABC-4 integral membrane protein family.</text>
</comment>
<feature type="transmembrane region" description="Helical" evidence="7">
    <location>
        <begin position="347"/>
        <end position="371"/>
    </location>
</feature>
<evidence type="ECO:0000256" key="7">
    <source>
        <dbReference type="SAM" id="Phobius"/>
    </source>
</evidence>
<comment type="subcellular location">
    <subcellularLocation>
        <location evidence="1">Cell membrane</location>
        <topology evidence="1">Multi-pass membrane protein</topology>
    </subcellularLocation>
</comment>
<dbReference type="GO" id="GO:0005886">
    <property type="term" value="C:plasma membrane"/>
    <property type="evidence" value="ECO:0007669"/>
    <property type="project" value="UniProtKB-SubCell"/>
</dbReference>
<accession>F3PXX6</accession>
<feature type="transmembrane region" description="Helical" evidence="7">
    <location>
        <begin position="301"/>
        <end position="321"/>
    </location>
</feature>
<keyword evidence="11" id="KW-1185">Reference proteome</keyword>
<feature type="domain" description="ABC3 transporter permease C-terminal" evidence="8">
    <location>
        <begin position="303"/>
        <end position="428"/>
    </location>
</feature>
<dbReference type="HOGENOM" id="CLU_054551_0_0_10"/>
<gene>
    <name evidence="10" type="ORF">HMPREF9446_03624</name>
</gene>
<evidence type="ECO:0000256" key="3">
    <source>
        <dbReference type="ARBA" id="ARBA00022692"/>
    </source>
</evidence>
<dbReference type="InterPro" id="IPR003838">
    <property type="entry name" value="ABC3_permease_C"/>
</dbReference>
<feature type="transmembrane region" description="Helical" evidence="7">
    <location>
        <begin position="20"/>
        <end position="40"/>
    </location>
</feature>
<evidence type="ECO:0000256" key="6">
    <source>
        <dbReference type="ARBA" id="ARBA00038076"/>
    </source>
</evidence>
<dbReference type="EMBL" id="AFBN01000100">
    <property type="protein sequence ID" value="EGF51243.1"/>
    <property type="molecule type" value="Genomic_DNA"/>
</dbReference>
<evidence type="ECO:0000259" key="8">
    <source>
        <dbReference type="Pfam" id="PF02687"/>
    </source>
</evidence>
<reference evidence="10 11" key="1">
    <citation type="submission" date="2011-02" db="EMBL/GenBank/DDBJ databases">
        <authorList>
            <person name="Weinstock G."/>
            <person name="Sodergren E."/>
            <person name="Clifton S."/>
            <person name="Fulton L."/>
            <person name="Fulton B."/>
            <person name="Courtney L."/>
            <person name="Fronick C."/>
            <person name="Harrison M."/>
            <person name="Strong C."/>
            <person name="Farmer C."/>
            <person name="Delahaunty K."/>
            <person name="Markovic C."/>
            <person name="Hall O."/>
            <person name="Minx P."/>
            <person name="Tomlinson C."/>
            <person name="Mitreva M."/>
            <person name="Hou S."/>
            <person name="Chen J."/>
            <person name="Wollam A."/>
            <person name="Pepin K.H."/>
            <person name="Johnson M."/>
            <person name="Bhonagiri V."/>
            <person name="Zhang X."/>
            <person name="Suruliraj S."/>
            <person name="Warren W."/>
            <person name="Chinwalla A."/>
            <person name="Mardis E.R."/>
            <person name="Wilson R.K."/>
        </authorList>
    </citation>
    <scope>NUCLEOTIDE SEQUENCE [LARGE SCALE GENOMIC DNA]</scope>
    <source>
        <strain evidence="10 11">YIT 12057</strain>
    </source>
</reference>
<evidence type="ECO:0000256" key="5">
    <source>
        <dbReference type="ARBA" id="ARBA00023136"/>
    </source>
</evidence>
<dbReference type="InterPro" id="IPR050250">
    <property type="entry name" value="Macrolide_Exporter_MacB"/>
</dbReference>
<dbReference type="AlphaFoldDB" id="F3PXX6"/>
<dbReference type="PANTHER" id="PTHR30572">
    <property type="entry name" value="MEMBRANE COMPONENT OF TRANSPORTER-RELATED"/>
    <property type="match status" value="1"/>
</dbReference>
<feature type="domain" description="MacB-like periplasmic core" evidence="9">
    <location>
        <begin position="55"/>
        <end position="260"/>
    </location>
</feature>
<dbReference type="PANTHER" id="PTHR30572:SF4">
    <property type="entry name" value="ABC TRANSPORTER PERMEASE YTRF"/>
    <property type="match status" value="1"/>
</dbReference>
<keyword evidence="2" id="KW-1003">Cell membrane</keyword>
<evidence type="ECO:0000256" key="4">
    <source>
        <dbReference type="ARBA" id="ARBA00022989"/>
    </source>
</evidence>
<proteinExistence type="inferred from homology"/>
<dbReference type="InterPro" id="IPR025857">
    <property type="entry name" value="MacB_PCD"/>
</dbReference>
<organism evidence="10 11">
    <name type="scientific">Bacteroides fluxus YIT 12057</name>
    <dbReference type="NCBI Taxonomy" id="763034"/>
    <lineage>
        <taxon>Bacteria</taxon>
        <taxon>Pseudomonadati</taxon>
        <taxon>Bacteroidota</taxon>
        <taxon>Bacteroidia</taxon>
        <taxon>Bacteroidales</taxon>
        <taxon>Bacteroidaceae</taxon>
        <taxon>Bacteroides</taxon>
    </lineage>
</organism>
<evidence type="ECO:0000256" key="2">
    <source>
        <dbReference type="ARBA" id="ARBA00022475"/>
    </source>
</evidence>
<dbReference type="Pfam" id="PF02687">
    <property type="entry name" value="FtsX"/>
    <property type="match status" value="1"/>
</dbReference>
<dbReference type="GO" id="GO:0022857">
    <property type="term" value="F:transmembrane transporter activity"/>
    <property type="evidence" value="ECO:0007669"/>
    <property type="project" value="TreeGrafter"/>
</dbReference>
<dbReference type="Proteomes" id="UP000003416">
    <property type="component" value="Unassembled WGS sequence"/>
</dbReference>
<feature type="transmembrane region" description="Helical" evidence="7">
    <location>
        <begin position="395"/>
        <end position="420"/>
    </location>
</feature>
<protein>
    <submittedName>
        <fullName evidence="10">Efflux ABC transporter, permease protein</fullName>
    </submittedName>
</protein>
<dbReference type="STRING" id="763034.HMPREF9446_03624"/>
<sequence length="437" mass="50654">MLKMIFNQLWNQRRQNGWIFMELLVVSFFLWTVIDPIYVLTANRHIDSGYRPEGLYVVQMGAYNESNALYNKEQDNDSLSKAAYWRIVRLLRQQPEVKSYSISYTWAFPNSRSWSGTQIYADTASISREDGYVHAQRYDFAAVEGSNLFAAYGMTDVRTGGELKLPEDVRHRAFISERLARRLFGTIDVVGRKVYQYNKEDVEVAGVFRDYKHRDYEQPYPLIVYMDTDIYGSKYMAWDYGLIIRLKDGVDADAFERRFKKEVGPMLSIGNFYFDKLQTFSELSDTYAAQSGMTNKLRLQYALASFAVLCIFLGMVGTFWIRCNARRQEIGLMASMGAGRKTICRQFLVEAWMLVTVAFAVMLPLLLHHAWVNGVYVMEMKDYFVPNPDYWQNRFGMHFLLVTVLSYSLLLVVALIGTYIPAYRAARTLPAEALRDE</sequence>
<evidence type="ECO:0000259" key="9">
    <source>
        <dbReference type="Pfam" id="PF12704"/>
    </source>
</evidence>
<comment type="caution">
    <text evidence="10">The sequence shown here is derived from an EMBL/GenBank/DDBJ whole genome shotgun (WGS) entry which is preliminary data.</text>
</comment>
<dbReference type="eggNOG" id="COG0577">
    <property type="taxonomic scope" value="Bacteria"/>
</dbReference>
<keyword evidence="5 7" id="KW-0472">Membrane</keyword>
<keyword evidence="4 7" id="KW-1133">Transmembrane helix</keyword>
<name>F3PXX6_9BACE</name>
<keyword evidence="3 7" id="KW-0812">Transmembrane</keyword>
<dbReference type="Pfam" id="PF12704">
    <property type="entry name" value="MacB_PCD"/>
    <property type="match status" value="1"/>
</dbReference>
<evidence type="ECO:0000313" key="11">
    <source>
        <dbReference type="Proteomes" id="UP000003416"/>
    </source>
</evidence>
<evidence type="ECO:0000256" key="1">
    <source>
        <dbReference type="ARBA" id="ARBA00004651"/>
    </source>
</evidence>